<sequence length="334" mass="34041">MPGHAVNKAEPHGPAADATAPPPTPPRLRRAVLVAVAVVVAVSAAGLITDTVAASRAEHRLSESLASSDLPGSAGLPYHPEVTLGGFPFLTHARDGEFTGATITARGVPALGCTHTGGDVPGCFAELGVTLGPFSVGDGFDIRPGSVIRASSVQAYSLLNSVNLGRFLGILDLTVNTPAAADRVGGGGPQFGNLERTSGVVLAGTVALPPGSAPAADGRPTPQNSPSASGYADPTVRVSVSVDLSVVDGRLHLQAVDFYRGPEEHLDVPDLDAPLRQAVLDRFTATLPRLPMPWDLPATGAHSAGSDVVLEAHADARDLQVDRFAAPSTATVTP</sequence>
<keyword evidence="2" id="KW-0472">Membrane</keyword>
<evidence type="ECO:0000256" key="2">
    <source>
        <dbReference type="SAM" id="Phobius"/>
    </source>
</evidence>
<dbReference type="Pfam" id="PF11209">
    <property type="entry name" value="LmeA"/>
    <property type="match status" value="1"/>
</dbReference>
<gene>
    <name evidence="3" type="ORF">GYA93_03945</name>
</gene>
<dbReference type="RefSeq" id="WP_059035923.1">
    <property type="nucleotide sequence ID" value="NZ_JAADZU010000008.1"/>
</dbReference>
<keyword evidence="4" id="KW-1185">Reference proteome</keyword>
<feature type="region of interest" description="Disordered" evidence="1">
    <location>
        <begin position="211"/>
        <end position="232"/>
    </location>
</feature>
<evidence type="ECO:0000313" key="3">
    <source>
        <dbReference type="EMBL" id="NDK88737.1"/>
    </source>
</evidence>
<accession>A0A7K3LMJ5</accession>
<comment type="caution">
    <text evidence="3">The sequence shown here is derived from an EMBL/GenBank/DDBJ whole genome shotgun (WGS) entry which is preliminary data.</text>
</comment>
<dbReference type="EMBL" id="JAADZU010000008">
    <property type="protein sequence ID" value="NDK88737.1"/>
    <property type="molecule type" value="Genomic_DNA"/>
</dbReference>
<keyword evidence="2" id="KW-0812">Transmembrane</keyword>
<protein>
    <submittedName>
        <fullName evidence="3">DUF2993 domain-containing protein</fullName>
    </submittedName>
</protein>
<dbReference type="AlphaFoldDB" id="A0A7K3LMJ5"/>
<dbReference type="Proteomes" id="UP000466307">
    <property type="component" value="Unassembled WGS sequence"/>
</dbReference>
<proteinExistence type="predicted"/>
<evidence type="ECO:0000313" key="4">
    <source>
        <dbReference type="Proteomes" id="UP000466307"/>
    </source>
</evidence>
<keyword evidence="2" id="KW-1133">Transmembrane helix</keyword>
<organism evidence="3 4">
    <name type="scientific">Gordonia desulfuricans</name>
    <dbReference type="NCBI Taxonomy" id="89051"/>
    <lineage>
        <taxon>Bacteria</taxon>
        <taxon>Bacillati</taxon>
        <taxon>Actinomycetota</taxon>
        <taxon>Actinomycetes</taxon>
        <taxon>Mycobacteriales</taxon>
        <taxon>Gordoniaceae</taxon>
        <taxon>Gordonia</taxon>
    </lineage>
</organism>
<feature type="transmembrane region" description="Helical" evidence="2">
    <location>
        <begin position="31"/>
        <end position="53"/>
    </location>
</feature>
<dbReference type="InterPro" id="IPR021373">
    <property type="entry name" value="DUF2993"/>
</dbReference>
<feature type="region of interest" description="Disordered" evidence="1">
    <location>
        <begin position="1"/>
        <end position="24"/>
    </location>
</feature>
<name>A0A7K3LMJ5_9ACTN</name>
<reference evidence="3 4" key="1">
    <citation type="submission" date="2020-01" db="EMBL/GenBank/DDBJ databases">
        <title>Investigation of new actinobacteria for the biodesulphurisation of diesel fuel.</title>
        <authorList>
            <person name="Athi Narayanan S.M."/>
        </authorList>
    </citation>
    <scope>NUCLEOTIDE SEQUENCE [LARGE SCALE GENOMIC DNA]</scope>
    <source>
        <strain evidence="3 4">213E</strain>
    </source>
</reference>
<evidence type="ECO:0000256" key="1">
    <source>
        <dbReference type="SAM" id="MobiDB-lite"/>
    </source>
</evidence>